<keyword evidence="2" id="KW-0963">Cytoplasm</keyword>
<evidence type="ECO:0000313" key="4">
    <source>
        <dbReference type="Proteomes" id="UP001496627"/>
    </source>
</evidence>
<comment type="caution">
    <text evidence="3">The sequence shown here is derived from an EMBL/GenBank/DDBJ whole genome shotgun (WGS) entry which is preliminary data.</text>
</comment>
<evidence type="ECO:0000256" key="2">
    <source>
        <dbReference type="HAMAP-Rule" id="MF_01477"/>
    </source>
</evidence>
<dbReference type="Gene3D" id="3.30.460.10">
    <property type="entry name" value="Beta Polymerase, domain 2"/>
    <property type="match status" value="1"/>
</dbReference>
<dbReference type="InterPro" id="IPR004394">
    <property type="entry name" value="Iojap/RsfS/C7orf30"/>
</dbReference>
<reference evidence="3 4" key="1">
    <citation type="submission" date="2024-05" db="EMBL/GenBank/DDBJ databases">
        <title>Neorhizobium sp. Rsf11, a plant growth promoting and heavy metal resistant PAH-degrader.</title>
        <authorList>
            <person name="Golubev S.N."/>
            <person name="Muratova A.Y."/>
            <person name="Markelova M.I."/>
        </authorList>
    </citation>
    <scope>NUCLEOTIDE SEQUENCE [LARGE SCALE GENOMIC DNA]</scope>
    <source>
        <strain evidence="3 4">Rsf11</strain>
    </source>
</reference>
<proteinExistence type="inferred from homology"/>
<gene>
    <name evidence="2 3" type="primary">rsfS</name>
    <name evidence="3" type="ORF">ABK249_25245</name>
</gene>
<evidence type="ECO:0000256" key="1">
    <source>
        <dbReference type="ARBA" id="ARBA00010574"/>
    </source>
</evidence>
<keyword evidence="2" id="KW-0678">Repressor</keyword>
<dbReference type="PANTHER" id="PTHR21043">
    <property type="entry name" value="IOJAP SUPERFAMILY ORTHOLOG"/>
    <property type="match status" value="1"/>
</dbReference>
<protein>
    <recommendedName>
        <fullName evidence="2">Ribosomal silencing factor RsfS</fullName>
    </recommendedName>
</protein>
<dbReference type="PANTHER" id="PTHR21043:SF0">
    <property type="entry name" value="MITOCHONDRIAL ASSEMBLY OF RIBOSOMAL LARGE SUBUNIT PROTEIN 1"/>
    <property type="match status" value="1"/>
</dbReference>
<keyword evidence="2" id="KW-0810">Translation regulation</keyword>
<dbReference type="Pfam" id="PF02410">
    <property type="entry name" value="RsfS"/>
    <property type="match status" value="1"/>
</dbReference>
<accession>A0ABV0M8L9</accession>
<comment type="subcellular location">
    <subcellularLocation>
        <location evidence="2">Cytoplasm</location>
    </subcellularLocation>
</comment>
<dbReference type="InterPro" id="IPR043519">
    <property type="entry name" value="NT_sf"/>
</dbReference>
<dbReference type="SUPFAM" id="SSF81301">
    <property type="entry name" value="Nucleotidyltransferase"/>
    <property type="match status" value="1"/>
</dbReference>
<dbReference type="EMBL" id="JBEAAL010000024">
    <property type="protein sequence ID" value="MEQ1408241.1"/>
    <property type="molecule type" value="Genomic_DNA"/>
</dbReference>
<organism evidence="3 4">
    <name type="scientific">Neorhizobium phenanthreniclasticum</name>
    <dbReference type="NCBI Taxonomy" id="3157917"/>
    <lineage>
        <taxon>Bacteria</taxon>
        <taxon>Pseudomonadati</taxon>
        <taxon>Pseudomonadota</taxon>
        <taxon>Alphaproteobacteria</taxon>
        <taxon>Hyphomicrobiales</taxon>
        <taxon>Rhizobiaceae</taxon>
        <taxon>Rhizobium/Agrobacterium group</taxon>
        <taxon>Neorhizobium</taxon>
    </lineage>
</organism>
<dbReference type="Proteomes" id="UP001496627">
    <property type="component" value="Unassembled WGS sequence"/>
</dbReference>
<keyword evidence="4" id="KW-1185">Reference proteome</keyword>
<comment type="function">
    <text evidence="2">Functions as a ribosomal silencing factor. Interacts with ribosomal protein uL14 (rplN), blocking formation of intersubunit bridge B8. Prevents association of the 30S and 50S ribosomal subunits and the formation of functional ribosomes, thus repressing translation.</text>
</comment>
<evidence type="ECO:0000313" key="3">
    <source>
        <dbReference type="EMBL" id="MEQ1408241.1"/>
    </source>
</evidence>
<name>A0ABV0M8L9_9HYPH</name>
<comment type="similarity">
    <text evidence="1 2">Belongs to the Iojap/RsfS family.</text>
</comment>
<sequence length="155" mass="16851">MGFAESACCCYRKKGQTLTTVHAKGKTARVLPQSLERGADAAARALELVLASLEDSKAEDIVTINIAGKSALGDYMVVVSGRSSRHVMAICDHLISDLKDEGLGAPRVEGLEAGDWVLIDTGDIIIHVFRPEIREFYNIEKMWAAPDIEEGTLLH</sequence>
<dbReference type="RefSeq" id="WP_348864366.1">
    <property type="nucleotide sequence ID" value="NZ_JBEAAL010000024.1"/>
</dbReference>
<dbReference type="HAMAP" id="MF_01477">
    <property type="entry name" value="Iojap_RsfS"/>
    <property type="match status" value="1"/>
</dbReference>
<comment type="subunit">
    <text evidence="2">Interacts with ribosomal protein uL14 (rplN).</text>
</comment>
<dbReference type="NCBIfam" id="TIGR00090">
    <property type="entry name" value="rsfS_iojap_ybeB"/>
    <property type="match status" value="1"/>
</dbReference>